<evidence type="ECO:0008006" key="10">
    <source>
        <dbReference type="Google" id="ProtNLM"/>
    </source>
</evidence>
<dbReference type="Gene3D" id="3.10.450.60">
    <property type="match status" value="1"/>
</dbReference>
<dbReference type="SUPFAM" id="SSF48484">
    <property type="entry name" value="Lipoxigenase"/>
    <property type="match status" value="1"/>
</dbReference>
<keyword evidence="2" id="KW-0223">Dioxygenase</keyword>
<accession>A0ABR3NII1</accession>
<dbReference type="InterPro" id="IPR036392">
    <property type="entry name" value="PLAT/LH2_dom_sf"/>
</dbReference>
<evidence type="ECO:0000256" key="2">
    <source>
        <dbReference type="ARBA" id="ARBA00022964"/>
    </source>
</evidence>
<protein>
    <recommendedName>
        <fullName evidence="10">Arachidonate 5-lipoxygenase</fullName>
    </recommendedName>
</protein>
<dbReference type="SUPFAM" id="SSF49723">
    <property type="entry name" value="Lipase/lipooxygenase domain (PLAT/LH2 domain)"/>
    <property type="match status" value="1"/>
</dbReference>
<evidence type="ECO:0000256" key="1">
    <source>
        <dbReference type="ARBA" id="ARBA00022723"/>
    </source>
</evidence>
<dbReference type="Proteomes" id="UP001558613">
    <property type="component" value="Unassembled WGS sequence"/>
</dbReference>
<evidence type="ECO:0000259" key="7">
    <source>
        <dbReference type="PROSITE" id="PS51393"/>
    </source>
</evidence>
<proteinExistence type="predicted"/>
<evidence type="ECO:0000313" key="8">
    <source>
        <dbReference type="EMBL" id="KAL1276667.1"/>
    </source>
</evidence>
<dbReference type="EMBL" id="JAYMGO010000004">
    <property type="protein sequence ID" value="KAL1276667.1"/>
    <property type="molecule type" value="Genomic_DNA"/>
</dbReference>
<dbReference type="Gene3D" id="2.60.60.20">
    <property type="entry name" value="PLAT/LH2 domain"/>
    <property type="match status" value="1"/>
</dbReference>
<keyword evidence="9" id="KW-1185">Reference proteome</keyword>
<dbReference type="SMART" id="SM00308">
    <property type="entry name" value="LH2"/>
    <property type="match status" value="1"/>
</dbReference>
<dbReference type="PANTHER" id="PTHR11771">
    <property type="entry name" value="LIPOXYGENASE"/>
    <property type="match status" value="1"/>
</dbReference>
<dbReference type="PROSITE" id="PS51393">
    <property type="entry name" value="LIPOXYGENASE_3"/>
    <property type="match status" value="2"/>
</dbReference>
<dbReference type="InterPro" id="IPR000907">
    <property type="entry name" value="LipOase"/>
</dbReference>
<comment type="caution">
    <text evidence="5">Lacks conserved residue(s) required for the propagation of feature annotation.</text>
</comment>
<keyword evidence="3" id="KW-0560">Oxidoreductase</keyword>
<keyword evidence="1" id="KW-0479">Metal-binding</keyword>
<dbReference type="Pfam" id="PF00305">
    <property type="entry name" value="Lipoxygenase"/>
    <property type="match status" value="1"/>
</dbReference>
<dbReference type="Gene3D" id="1.20.245.10">
    <property type="entry name" value="Lipoxygenase-1, Domain 5"/>
    <property type="match status" value="2"/>
</dbReference>
<organism evidence="8 9">
    <name type="scientific">Cirrhinus molitorella</name>
    <name type="common">mud carp</name>
    <dbReference type="NCBI Taxonomy" id="172907"/>
    <lineage>
        <taxon>Eukaryota</taxon>
        <taxon>Metazoa</taxon>
        <taxon>Chordata</taxon>
        <taxon>Craniata</taxon>
        <taxon>Vertebrata</taxon>
        <taxon>Euteleostomi</taxon>
        <taxon>Actinopterygii</taxon>
        <taxon>Neopterygii</taxon>
        <taxon>Teleostei</taxon>
        <taxon>Ostariophysi</taxon>
        <taxon>Cypriniformes</taxon>
        <taxon>Cyprinidae</taxon>
        <taxon>Labeoninae</taxon>
        <taxon>Labeonini</taxon>
        <taxon>Cirrhinus</taxon>
    </lineage>
</organism>
<keyword evidence="4" id="KW-0443">Lipid metabolism</keyword>
<evidence type="ECO:0000256" key="4">
    <source>
        <dbReference type="ARBA" id="ARBA00023098"/>
    </source>
</evidence>
<evidence type="ECO:0000256" key="3">
    <source>
        <dbReference type="ARBA" id="ARBA00023002"/>
    </source>
</evidence>
<comment type="caution">
    <text evidence="8">The sequence shown here is derived from an EMBL/GenBank/DDBJ whole genome shotgun (WGS) entry which is preliminary data.</text>
</comment>
<dbReference type="PROSITE" id="PS50095">
    <property type="entry name" value="PLAT"/>
    <property type="match status" value="1"/>
</dbReference>
<feature type="domain" description="Lipoxygenase" evidence="7">
    <location>
        <begin position="102"/>
        <end position="294"/>
    </location>
</feature>
<sequence>MSTYKVSVYTIKEKAAEITNRIYLTLMDSEKQSSKRTLVNHSWLSPFETEISLDVNVEKNIGNIVQVKLEKESIIGNHPWFCKRIKVQTPSGDCFDFPVIAARLPQDDTKSFQEKRKDELESKQKILRWNEWRPGFPMSIDAKVKDLPKEVQFDGEKNSEWDLDLVKVFVELELDKMEGLFESWNKIADIENIFGHLMKKNTVLENLIKDWSKDEMFGYQFLNGCNPVMIRKCMQLPEKFPVTHEMVKGSLKGNIYIVDYEILQGVPAASNRYLTAPICLLYKNELDQMMPMAIQLLMPHVRFTIAINAAARENLINEDGIISRFGSINGAGMGTLVKNGMETLTLKSLFLPEDIKARGMEDVPNYYYRDDGMKIWEAINSFVSAVVKIYYDSDEAVQQDVEIQGFVKDVAFGLNNTDNFPKSLESREQLVEYLTVVIFTASAQHAAVNFGQFDWYGWIPNSPSTMRKPPQMLKGQVDMKYIMECLPDRECAREVLGTVWALTRTESNEV</sequence>
<gene>
    <name evidence="8" type="ORF">QQF64_036290</name>
</gene>
<dbReference type="InterPro" id="IPR013819">
    <property type="entry name" value="LipOase_C"/>
</dbReference>
<evidence type="ECO:0000313" key="9">
    <source>
        <dbReference type="Proteomes" id="UP001558613"/>
    </source>
</evidence>
<dbReference type="Pfam" id="PF01477">
    <property type="entry name" value="PLAT"/>
    <property type="match status" value="1"/>
</dbReference>
<feature type="domain" description="Lipoxygenase" evidence="7">
    <location>
        <begin position="295"/>
        <end position="510"/>
    </location>
</feature>
<name>A0ABR3NII1_9TELE</name>
<dbReference type="InterPro" id="IPR036226">
    <property type="entry name" value="LipOase_C_sf"/>
</dbReference>
<evidence type="ECO:0000256" key="5">
    <source>
        <dbReference type="PROSITE-ProRule" id="PRU00152"/>
    </source>
</evidence>
<evidence type="ECO:0000259" key="6">
    <source>
        <dbReference type="PROSITE" id="PS50095"/>
    </source>
</evidence>
<reference evidence="8 9" key="1">
    <citation type="submission" date="2023-09" db="EMBL/GenBank/DDBJ databases">
        <authorList>
            <person name="Wang M."/>
        </authorList>
    </citation>
    <scope>NUCLEOTIDE SEQUENCE [LARGE SCALE GENOMIC DNA]</scope>
    <source>
        <strain evidence="8">GT-2023</strain>
        <tissue evidence="8">Liver</tissue>
    </source>
</reference>
<feature type="domain" description="PLAT" evidence="6">
    <location>
        <begin position="2"/>
        <end position="117"/>
    </location>
</feature>
<dbReference type="InterPro" id="IPR001024">
    <property type="entry name" value="PLAT/LH2_dom"/>
</dbReference>